<evidence type="ECO:0000256" key="1">
    <source>
        <dbReference type="ARBA" id="ARBA00022669"/>
    </source>
</evidence>
<feature type="signal peptide" evidence="3">
    <location>
        <begin position="1"/>
        <end position="19"/>
    </location>
</feature>
<keyword evidence="1" id="KW-0147">Chitin-binding</keyword>
<dbReference type="Gene3D" id="3.10.350.10">
    <property type="entry name" value="LysM domain"/>
    <property type="match status" value="1"/>
</dbReference>
<evidence type="ECO:0000256" key="2">
    <source>
        <dbReference type="ARBA" id="ARBA00023026"/>
    </source>
</evidence>
<dbReference type="EMBL" id="CAJVRL010000103">
    <property type="protein sequence ID" value="CAG8961063.1"/>
    <property type="molecule type" value="Genomic_DNA"/>
</dbReference>
<feature type="domain" description="LysM" evidence="4">
    <location>
        <begin position="63"/>
        <end position="110"/>
    </location>
</feature>
<reference evidence="5" key="1">
    <citation type="submission" date="2021-07" db="EMBL/GenBank/DDBJ databases">
        <authorList>
            <person name="Durling M."/>
        </authorList>
    </citation>
    <scope>NUCLEOTIDE SEQUENCE</scope>
</reference>
<keyword evidence="3" id="KW-0732">Signal</keyword>
<evidence type="ECO:0000313" key="6">
    <source>
        <dbReference type="Proteomes" id="UP000696280"/>
    </source>
</evidence>
<dbReference type="PANTHER" id="PTHR34997">
    <property type="entry name" value="AM15"/>
    <property type="match status" value="1"/>
</dbReference>
<evidence type="ECO:0000259" key="4">
    <source>
        <dbReference type="PROSITE" id="PS51782"/>
    </source>
</evidence>
<gene>
    <name evidence="5" type="ORF">HYFRA_00002605</name>
</gene>
<accession>A0A9N9LAQ5</accession>
<dbReference type="InterPro" id="IPR018392">
    <property type="entry name" value="LysM"/>
</dbReference>
<proteinExistence type="predicted"/>
<dbReference type="SUPFAM" id="SSF54106">
    <property type="entry name" value="LysM domain"/>
    <property type="match status" value="1"/>
</dbReference>
<dbReference type="CDD" id="cd00118">
    <property type="entry name" value="LysM"/>
    <property type="match status" value="1"/>
</dbReference>
<sequence>MQLALSLTSLALFVSLALANPLAPVVYKELDTRQGPLIPDNCTTYSSANAGTVCIHVPYDCTSFYEVQLGETCLSIAAKFNSFSLTQFFKWNPDIGQTCISLRAYVPVCIATPWYIFEPPLIQYPPGALVSAADTPVPIMPQITAFCKTFQLVGEGTTVDQILGQHGIDIQEFVLWNALVQVQNPVVWRDYFVCVEV</sequence>
<protein>
    <recommendedName>
        <fullName evidence="4">LysM domain-containing protein</fullName>
    </recommendedName>
</protein>
<dbReference type="PANTHER" id="PTHR34997:SF1">
    <property type="entry name" value="PEPTIDOGLYCAN-BINDING LYSIN DOMAIN"/>
    <property type="match status" value="1"/>
</dbReference>
<dbReference type="Pfam" id="PF01476">
    <property type="entry name" value="LysM"/>
    <property type="match status" value="1"/>
</dbReference>
<evidence type="ECO:0000256" key="3">
    <source>
        <dbReference type="SAM" id="SignalP"/>
    </source>
</evidence>
<dbReference type="Proteomes" id="UP000696280">
    <property type="component" value="Unassembled WGS sequence"/>
</dbReference>
<organism evidence="5 6">
    <name type="scientific">Hymenoscyphus fraxineus</name>
    <dbReference type="NCBI Taxonomy" id="746836"/>
    <lineage>
        <taxon>Eukaryota</taxon>
        <taxon>Fungi</taxon>
        <taxon>Dikarya</taxon>
        <taxon>Ascomycota</taxon>
        <taxon>Pezizomycotina</taxon>
        <taxon>Leotiomycetes</taxon>
        <taxon>Helotiales</taxon>
        <taxon>Helotiaceae</taxon>
        <taxon>Hymenoscyphus</taxon>
    </lineage>
</organism>
<dbReference type="InterPro" id="IPR052210">
    <property type="entry name" value="LysM1-like"/>
</dbReference>
<dbReference type="InterPro" id="IPR036779">
    <property type="entry name" value="LysM_dom_sf"/>
</dbReference>
<comment type="caution">
    <text evidence="5">The sequence shown here is derived from an EMBL/GenBank/DDBJ whole genome shotgun (WGS) entry which is preliminary data.</text>
</comment>
<dbReference type="AlphaFoldDB" id="A0A9N9LAQ5"/>
<dbReference type="PROSITE" id="PS51782">
    <property type="entry name" value="LYSM"/>
    <property type="match status" value="1"/>
</dbReference>
<feature type="chain" id="PRO_5040256916" description="LysM domain-containing protein" evidence="3">
    <location>
        <begin position="20"/>
        <end position="197"/>
    </location>
</feature>
<dbReference type="OrthoDB" id="5985073at2759"/>
<evidence type="ECO:0000313" key="5">
    <source>
        <dbReference type="EMBL" id="CAG8961063.1"/>
    </source>
</evidence>
<keyword evidence="6" id="KW-1185">Reference proteome</keyword>
<keyword evidence="2" id="KW-0843">Virulence</keyword>
<dbReference type="GO" id="GO:0008061">
    <property type="term" value="F:chitin binding"/>
    <property type="evidence" value="ECO:0007669"/>
    <property type="project" value="UniProtKB-KW"/>
</dbReference>
<name>A0A9N9LAQ5_9HELO</name>